<feature type="domain" description="N-acetyltransferase" evidence="3">
    <location>
        <begin position="1"/>
        <end position="170"/>
    </location>
</feature>
<keyword evidence="1 4" id="KW-0808">Transferase</keyword>
<dbReference type="OrthoDB" id="357176at2"/>
<dbReference type="PANTHER" id="PTHR43420">
    <property type="entry name" value="ACETYLTRANSFERASE"/>
    <property type="match status" value="1"/>
</dbReference>
<dbReference type="RefSeq" id="WP_120472075.1">
    <property type="nucleotide sequence ID" value="NZ_RAYQ01000033.1"/>
</dbReference>
<evidence type="ECO:0000256" key="1">
    <source>
        <dbReference type="ARBA" id="ARBA00022679"/>
    </source>
</evidence>
<protein>
    <submittedName>
        <fullName evidence="4">GNAT family N-acetyltransferase</fullName>
    </submittedName>
</protein>
<evidence type="ECO:0000313" key="5">
    <source>
        <dbReference type="Proteomes" id="UP000280696"/>
    </source>
</evidence>
<keyword evidence="2" id="KW-0012">Acyltransferase</keyword>
<dbReference type="InterPro" id="IPR000182">
    <property type="entry name" value="GNAT_dom"/>
</dbReference>
<dbReference type="Pfam" id="PF00583">
    <property type="entry name" value="Acetyltransf_1"/>
    <property type="match status" value="1"/>
</dbReference>
<dbReference type="GO" id="GO:0016747">
    <property type="term" value="F:acyltransferase activity, transferring groups other than amino-acyl groups"/>
    <property type="evidence" value="ECO:0007669"/>
    <property type="project" value="InterPro"/>
</dbReference>
<dbReference type="SUPFAM" id="SSF55729">
    <property type="entry name" value="Acyl-CoA N-acyltransferases (Nat)"/>
    <property type="match status" value="1"/>
</dbReference>
<proteinExistence type="predicted"/>
<dbReference type="EMBL" id="RAYQ01000033">
    <property type="protein sequence ID" value="RKI88036.1"/>
    <property type="molecule type" value="Genomic_DNA"/>
</dbReference>
<dbReference type="Gene3D" id="3.40.630.30">
    <property type="match status" value="1"/>
</dbReference>
<dbReference type="InterPro" id="IPR050680">
    <property type="entry name" value="YpeA/RimI_acetyltransf"/>
</dbReference>
<dbReference type="InterPro" id="IPR016181">
    <property type="entry name" value="Acyl_CoA_acyltransferase"/>
</dbReference>
<reference evidence="4 5" key="1">
    <citation type="submission" date="2018-09" db="EMBL/GenBank/DDBJ databases">
        <title>Murine metabolic-syndrome-specific gut microbial biobank.</title>
        <authorList>
            <person name="Liu C."/>
        </authorList>
    </citation>
    <scope>NUCLEOTIDE SEQUENCE [LARGE SCALE GENOMIC DNA]</scope>
    <source>
        <strain evidence="4 5">0.1xD8-82</strain>
    </source>
</reference>
<evidence type="ECO:0000259" key="3">
    <source>
        <dbReference type="PROSITE" id="PS51186"/>
    </source>
</evidence>
<evidence type="ECO:0000256" key="2">
    <source>
        <dbReference type="ARBA" id="ARBA00023315"/>
    </source>
</evidence>
<accession>A0A3A9AL51</accession>
<dbReference type="AlphaFoldDB" id="A0A3A9AL51"/>
<dbReference type="PROSITE" id="PS51186">
    <property type="entry name" value="GNAT"/>
    <property type="match status" value="1"/>
</dbReference>
<evidence type="ECO:0000313" key="4">
    <source>
        <dbReference type="EMBL" id="RKI88036.1"/>
    </source>
</evidence>
<comment type="caution">
    <text evidence="4">The sequence shown here is derived from an EMBL/GenBank/DDBJ whole genome shotgun (WGS) entry which is preliminary data.</text>
</comment>
<organism evidence="4 5">
    <name type="scientific">Parablautia intestinalis</name>
    <dbReference type="NCBI Taxonomy" id="2320100"/>
    <lineage>
        <taxon>Bacteria</taxon>
        <taxon>Bacillati</taxon>
        <taxon>Bacillota</taxon>
        <taxon>Clostridia</taxon>
        <taxon>Lachnospirales</taxon>
        <taxon>Lachnospiraceae</taxon>
        <taxon>Parablautia</taxon>
    </lineage>
</organism>
<sequence>MKIVQATNDNLTELMSFYSVMCDVLGEKSFLPNGDKGGFPSQAMVEESIKGGCQFIGIEDNKIVAAYILNHDCDSAYNTVHWQINAAKNEVVIMHALRVLPDYGGRGYSKQLVEHAIQTARSRGWKAIRLDCLRGNGIPVKMYQSYGFKYVDTVDITYVDIGIPMPFHLYELVLG</sequence>
<gene>
    <name evidence="4" type="ORF">D7V94_20035</name>
</gene>
<dbReference type="Proteomes" id="UP000280696">
    <property type="component" value="Unassembled WGS sequence"/>
</dbReference>
<keyword evidence="5" id="KW-1185">Reference proteome</keyword>
<dbReference type="PANTHER" id="PTHR43420:SF47">
    <property type="entry name" value="N-ACETYLTRANSFERASE DOMAIN-CONTAINING PROTEIN"/>
    <property type="match status" value="1"/>
</dbReference>
<dbReference type="CDD" id="cd04301">
    <property type="entry name" value="NAT_SF"/>
    <property type="match status" value="1"/>
</dbReference>
<name>A0A3A9AL51_9FIRM</name>